<protein>
    <submittedName>
        <fullName evidence="1">Uncharacterized protein</fullName>
    </submittedName>
</protein>
<gene>
    <name evidence="1" type="ORF">O1611_g5767</name>
</gene>
<sequence>MQQQLQNNGAHIPNLQPAIPYYPQYGFNPSQDIRVNTNPYYPYMPNPPAARNHQNGHPPRPNAQRNQQNNQAAGNNPPANGNGQAQGMNNPPANGNGQAQRMNNPPANGNGQAQGMMQNLDAFPYPFPRPYDKLKPELFQYNDSTPISQYIDKLDILTERWGAPAVLNNFGIGILLDPSSSGARWFMSLSAADKTLVSTNLTEAKDKLEQRFKQDRIATMKLADNEKHSFADQTKSVDDYIDNKVKYYNEMGCVDEDYIACRVYDDLDTHLKVLVKMQKTGNTVQDLRQQVSTGRHLAMETWRKDEDTRKSHEKRLQDLERRLNPDRPPSRFGNQNYNSSYTRNPPSPFPPPSKTTPVDSNFFKGMLNLSKPNEATPNQQNQRNADDKEGKPTGFFRPGRQNNGGYRNNNYRANRPSQDLPRNAQTKVAQSFVLGGQTVWGIVEPSADKPLDSPTDNATPGDNVPSAPIAKNLDSPIHNCPNNNTTTLPSLPSNSATQTSDPSDTSALPLHSDPQIPHPSESYDPKQPFTVDDAIEHIEIRGSTIEYNLPRSVKKHKRQRAIPVYLTQDKTYNWESFLHLRTVVYTPVAAVEAFIDTCSPLCLVSREYLTTNYPDALISQLTEPITLTGIGEGPKIYHNTCLDIKLLDSDKRPWSVSQTVYIVDRLSCGMLLGLEFLKPHQLHIIWGGKKQNDELHIADTGRRIPLSDTFRSKPKLYKKSVPIRATITTDIKPGTGMAIPIQHPDMPVTATGYLIVPTPITDPTYNAYGSLMNAIVDGQDQSLHFANLGELPITIHKGQLLGHLEHIEIFKSVDAYLASPYKDQDDIPCAVPLSHILDSRDEDVDDDKDDRYGHGYPHNLPDPPDPEYKLNEEKMNIPHDWGPEVLQQIKSIIHKYSRLFRPELGRFNDGVKMPINFKDGVSTDDLNQRPYIISRRDRAAMDAILQPLTDAGVVEDIPLGQPCPVASPAFVVWRKGKPRVVVDLRKVNTKVVGDAYPLPRQDEILGAMHGSTVFTVVDVMKGFFQQEIEPSDRYKTAFVTPHRGHEQLTVATMGLKTSPGFFQHRMERLFRKYLWYFVLVYIDDVIIYSRTIEEHINHLDIILGILAASGCTMALEKCHFAQHGLKALGQHVSRLGLATDEKKCEAIRKLDMPRNLEDLEQKLRLMGFLRSYVYQFAGISSPLNKLKILGFKGCPEKANPARAR</sequence>
<name>A0ACC2JKD4_9PEZI</name>
<keyword evidence="2" id="KW-1185">Reference proteome</keyword>
<evidence type="ECO:0000313" key="2">
    <source>
        <dbReference type="Proteomes" id="UP001153332"/>
    </source>
</evidence>
<dbReference type="Proteomes" id="UP001153332">
    <property type="component" value="Unassembled WGS sequence"/>
</dbReference>
<organism evidence="1 2">
    <name type="scientific">Lasiodiplodia mahajangana</name>
    <dbReference type="NCBI Taxonomy" id="1108764"/>
    <lineage>
        <taxon>Eukaryota</taxon>
        <taxon>Fungi</taxon>
        <taxon>Dikarya</taxon>
        <taxon>Ascomycota</taxon>
        <taxon>Pezizomycotina</taxon>
        <taxon>Dothideomycetes</taxon>
        <taxon>Dothideomycetes incertae sedis</taxon>
        <taxon>Botryosphaeriales</taxon>
        <taxon>Botryosphaeriaceae</taxon>
        <taxon>Lasiodiplodia</taxon>
    </lineage>
</organism>
<proteinExistence type="predicted"/>
<reference evidence="1" key="1">
    <citation type="submission" date="2022-12" db="EMBL/GenBank/DDBJ databases">
        <title>Genome Sequence of Lasiodiplodia mahajangana.</title>
        <authorList>
            <person name="Buettner E."/>
        </authorList>
    </citation>
    <scope>NUCLEOTIDE SEQUENCE</scope>
    <source>
        <strain evidence="1">VT137</strain>
    </source>
</reference>
<dbReference type="EMBL" id="JAPUUL010001271">
    <property type="protein sequence ID" value="KAJ8127870.1"/>
    <property type="molecule type" value="Genomic_DNA"/>
</dbReference>
<accession>A0ACC2JKD4</accession>
<comment type="caution">
    <text evidence="1">The sequence shown here is derived from an EMBL/GenBank/DDBJ whole genome shotgun (WGS) entry which is preliminary data.</text>
</comment>
<evidence type="ECO:0000313" key="1">
    <source>
        <dbReference type="EMBL" id="KAJ8127870.1"/>
    </source>
</evidence>